<evidence type="ECO:0000313" key="15">
    <source>
        <dbReference type="Proteomes" id="UP000091929"/>
    </source>
</evidence>
<gene>
    <name evidence="8" type="primary">purL</name>
    <name evidence="12" type="ORF">APG10_00882</name>
    <name evidence="13" type="ORF">APG11_01199</name>
    <name evidence="14" type="ORF">APG12_01179</name>
</gene>
<dbReference type="NCBIfam" id="TIGR01736">
    <property type="entry name" value="FGAM_synth_II"/>
    <property type="match status" value="1"/>
</dbReference>
<dbReference type="GO" id="GO:0005737">
    <property type="term" value="C:cytoplasm"/>
    <property type="evidence" value="ECO:0007669"/>
    <property type="project" value="UniProtKB-SubCell"/>
</dbReference>
<evidence type="ECO:0000256" key="5">
    <source>
        <dbReference type="ARBA" id="ARBA00022755"/>
    </source>
</evidence>
<feature type="binding site" evidence="8">
    <location>
        <position position="133"/>
    </location>
    <ligand>
        <name>substrate</name>
    </ligand>
</feature>
<proteinExistence type="inferred from homology"/>
<dbReference type="EMBL" id="LNGF01000025">
    <property type="protein sequence ID" value="KYC47360.1"/>
    <property type="molecule type" value="Genomic_DNA"/>
</dbReference>
<dbReference type="Proteomes" id="UP000091929">
    <property type="component" value="Unassembled WGS sequence"/>
</dbReference>
<organism evidence="14 17">
    <name type="scientific">Candidatus Methanofastidiosum methylothiophilum</name>
    <dbReference type="NCBI Taxonomy" id="1705564"/>
    <lineage>
        <taxon>Archaea</taxon>
        <taxon>Methanobacteriati</taxon>
        <taxon>Methanobacteriota</taxon>
        <taxon>Stenosarchaea group</taxon>
        <taxon>Candidatus Methanofastidiosia</taxon>
        <taxon>Candidatus Methanofastidiosales</taxon>
        <taxon>Candidatus Methanofastidiosaceae</taxon>
        <taxon>Candidatus Methanofastidiosum</taxon>
    </lineage>
</organism>
<feature type="binding site" evidence="8">
    <location>
        <begin position="339"/>
        <end position="341"/>
    </location>
    <ligand>
        <name>substrate</name>
    </ligand>
</feature>
<reference evidence="15 16" key="1">
    <citation type="journal article" date="2016" name="ISME J.">
        <title>Chasing the elusive Euryarchaeota class WSA2: genomes reveal a uniquely fastidious methyl-reducing methanogen.</title>
        <authorList>
            <person name="Nobu M.K."/>
            <person name="Narihiro T."/>
            <person name="Kuroda K."/>
            <person name="Mei R."/>
            <person name="Liu W.T."/>
        </authorList>
    </citation>
    <scope>NUCLEOTIDE SEQUENCE [LARGE SCALE GENOMIC DNA]</scope>
    <source>
        <strain evidence="12">B03fssc0709_Meth_Bin005</strain>
        <strain evidence="13">B15fssc0709_Meth_Bin003</strain>
        <strain evidence="14">BMIXfssc0709_Meth_Bin006</strain>
    </source>
</reference>
<feature type="binding site" evidence="8">
    <location>
        <position position="527"/>
    </location>
    <ligand>
        <name>ATP</name>
        <dbReference type="ChEBI" id="CHEBI:30616"/>
    </ligand>
</feature>
<keyword evidence="5 8" id="KW-0658">Purine biosynthesis</keyword>
<comment type="caution">
    <text evidence="8">Lacks conserved residue(s) required for the propagation of feature annotation.</text>
</comment>
<dbReference type="PATRIC" id="fig|1706436.3.peg.893"/>
<evidence type="ECO:0000256" key="1">
    <source>
        <dbReference type="ARBA" id="ARBA00022490"/>
    </source>
</evidence>
<evidence type="ECO:0000313" key="12">
    <source>
        <dbReference type="EMBL" id="KYC45437.1"/>
    </source>
</evidence>
<dbReference type="SUPFAM" id="SSF55326">
    <property type="entry name" value="PurM N-terminal domain-like"/>
    <property type="match status" value="2"/>
</dbReference>
<dbReference type="UniPathway" id="UPA00074">
    <property type="reaction ID" value="UER00128"/>
</dbReference>
<evidence type="ECO:0000259" key="10">
    <source>
        <dbReference type="Pfam" id="PF02769"/>
    </source>
</evidence>
<keyword evidence="1 8" id="KW-0963">Cytoplasm</keyword>
<dbReference type="Pfam" id="PF18072">
    <property type="entry name" value="FGAR-AT_linker"/>
    <property type="match status" value="1"/>
</dbReference>
<dbReference type="Gene3D" id="1.10.8.750">
    <property type="entry name" value="Phosphoribosylformylglycinamidine synthase, linker domain"/>
    <property type="match status" value="1"/>
</dbReference>
<dbReference type="GO" id="GO:0005524">
    <property type="term" value="F:ATP binding"/>
    <property type="evidence" value="ECO:0007669"/>
    <property type="project" value="UniProtKB-UniRule"/>
</dbReference>
<keyword evidence="7 8" id="KW-0460">Magnesium</keyword>
<feature type="binding site" evidence="8">
    <location>
        <position position="295"/>
    </location>
    <ligand>
        <name>Mg(2+)</name>
        <dbReference type="ChEBI" id="CHEBI:18420"/>
        <label>2</label>
    </ligand>
</feature>
<dbReference type="NCBIfam" id="NF002290">
    <property type="entry name" value="PRK01213.1"/>
    <property type="match status" value="1"/>
</dbReference>
<protein>
    <recommendedName>
        <fullName evidence="8">Phosphoribosylformylglycinamidine synthase subunit PurL</fullName>
        <shortName evidence="8">FGAM synthase</shortName>
        <ecNumber evidence="8">6.3.5.3</ecNumber>
    </recommendedName>
    <alternativeName>
        <fullName evidence="8">Formylglycinamide ribonucleotide amidotransferase subunit II</fullName>
        <shortName evidence="8">FGAR amidotransferase II</shortName>
        <shortName evidence="8">FGAR-AT II</shortName>
    </alternativeName>
    <alternativeName>
        <fullName evidence="8">Glutamine amidotransferase PurL</fullName>
    </alternativeName>
    <alternativeName>
        <fullName evidence="8">Phosphoribosylformylglycinamidine synthase subunit II</fullName>
    </alternativeName>
</protein>
<dbReference type="SUPFAM" id="SSF56042">
    <property type="entry name" value="PurM C-terminal domain-like"/>
    <property type="match status" value="2"/>
</dbReference>
<evidence type="ECO:0000313" key="17">
    <source>
        <dbReference type="Proteomes" id="UP000092403"/>
    </source>
</evidence>
<comment type="function">
    <text evidence="8">Part of the phosphoribosylformylglycinamidine synthase complex involved in the purines biosynthetic pathway. Catalyzes the ATP-dependent conversion of formylglycinamide ribonucleotide (FGAR) and glutamine to yield formylglycinamidine ribonucleotide (FGAM) and glutamate. The FGAM synthase complex is composed of three subunits. PurQ produces an ammonia molecule by converting glutamine to glutamate. PurL transfers the ammonia molecule to FGAR to form FGAM in an ATP-dependent manner. PurS interacts with PurQ and PurL and is thought to assist in the transfer of the ammonia molecule from PurQ to PurL.</text>
</comment>
<feature type="binding site" evidence="8">
    <location>
        <position position="565"/>
    </location>
    <ligand>
        <name>Mg(2+)</name>
        <dbReference type="ChEBI" id="CHEBI:18420"/>
        <label>1</label>
    </ligand>
</feature>
<feature type="binding site" evidence="8">
    <location>
        <position position="134"/>
    </location>
    <ligand>
        <name>Mg(2+)</name>
        <dbReference type="ChEBI" id="CHEBI:18420"/>
        <label>2</label>
    </ligand>
</feature>
<comment type="subunit">
    <text evidence="8">Monomer. Part of the FGAM synthase complex composed of 1 PurL, 1 PurQ and 2 PurS subunits.</text>
</comment>
<dbReference type="HAMAP" id="MF_00420">
    <property type="entry name" value="PurL_2"/>
    <property type="match status" value="1"/>
</dbReference>
<dbReference type="PATRIC" id="fig|1706437.3.peg.1209"/>
<feature type="domain" description="PurM-like N-terminal" evidence="9">
    <location>
        <begin position="92"/>
        <end position="215"/>
    </location>
</feature>
<evidence type="ECO:0000313" key="13">
    <source>
        <dbReference type="EMBL" id="KYC47360.1"/>
    </source>
</evidence>
<keyword evidence="2 8" id="KW-0436">Ligase</keyword>
<feature type="domain" description="PurM-like N-terminal" evidence="9">
    <location>
        <begin position="471"/>
        <end position="589"/>
    </location>
</feature>
<evidence type="ECO:0000259" key="9">
    <source>
        <dbReference type="Pfam" id="PF00586"/>
    </source>
</evidence>
<feature type="binding site" evidence="8">
    <location>
        <begin position="111"/>
        <end position="114"/>
    </location>
    <ligand>
        <name>substrate</name>
    </ligand>
</feature>
<dbReference type="GO" id="GO:0000287">
    <property type="term" value="F:magnesium ion binding"/>
    <property type="evidence" value="ECO:0007669"/>
    <property type="project" value="UniProtKB-UniRule"/>
</dbReference>
<evidence type="ECO:0000256" key="4">
    <source>
        <dbReference type="ARBA" id="ARBA00022741"/>
    </source>
</evidence>
<dbReference type="EMBL" id="LNGE01000019">
    <property type="protein sequence ID" value="KYC45437.1"/>
    <property type="molecule type" value="Genomic_DNA"/>
</dbReference>
<feature type="active site" evidence="8">
    <location>
        <position position="64"/>
    </location>
</feature>
<dbReference type="EC" id="6.3.5.3" evidence="8"/>
<dbReference type="GO" id="GO:0006189">
    <property type="term" value="P:'de novo' IMP biosynthetic process"/>
    <property type="evidence" value="ECO:0007669"/>
    <property type="project" value="UniProtKB-UniRule"/>
</dbReference>
<dbReference type="PATRIC" id="fig|1706438.3.peg.1189"/>
<comment type="pathway">
    <text evidence="8">Purine metabolism; IMP biosynthesis via de novo pathway; 5-amino-1-(5-phospho-D-ribosyl)imidazole from N(2)-formyl-N(1)-(5-phospho-D-ribosyl)glycinamide: step 1/2.</text>
</comment>
<dbReference type="PANTHER" id="PTHR43555:SF1">
    <property type="entry name" value="PHOSPHORIBOSYLFORMYLGLYCINAMIDINE SYNTHASE SUBUNIT PURL"/>
    <property type="match status" value="1"/>
</dbReference>
<accession>A0A150IQW8</accession>
<accession>A0A150IXZ7</accession>
<sequence length="769" mass="84646">MSGKQNVYEINLDLPDEKLLELSRKIGIGLSLDEMKSVRNYFREQGRNPTDIEIQAIGQAWSEHCCYKSSKSLLKKFIFNIEAPQNIFVIKEDAGVVEFDKDYAYVLALESHNHPSAVEPYGGAATGIGGILRDVVCMGAQPVALIDPIFFGPLDLPYDQLPKGVKHPEFIFRGVVAGIRDYGNRVGIPTVSGSVYFHPGYTGNCLVNVGCVGIIKKDDIIHSRVKELGDIFVMVGGRTGRDGIHGVNFASAELDEESETSSRSAVQVGDPITKEPLIHACLEANTKKLLNGMKDLGGGGLSCVVGEMAHAGGFGAKVNLEKVLLKEKGMKPWEIWVSESQERMMLAVSKANLQTVLDIFDKWDVDAAVIGETISERRVLVYYEGEKIFDMDSEFLTGGPVYARDVKVVKKDQKDVKTQAPKDINDILIKMLSDPNIASKDWVILQYDHTVRGSTSLTPLYGDVVNFSPQDSAIVKPVEELNKGLVISTAVNPFLLEYDPYWGAASAIDEIYRNIVAVGGRPHSLADCLNFGNPEKPERFGDFYQAVMGLNFATKDLKISFSSGNVSLYNESMIGSCPPTPTIVGIGIIDDVEKKVSSNFKKEGNSIYLIGKTEREFGGSLYYRIIGVEGGIAPKMDPQNLINYSNALLSSMEKGIVTSCHDLSEGGLAVAVVEMAFGSDYGAIIDLPLFKDMRADEFIFSESNTRWVVEVKDEKAFESLLNKNNVPYMKIGKVSGRKLEIKQNGSKIIDAPIEKLREKWKNAIWEHMG</sequence>
<evidence type="ECO:0000259" key="11">
    <source>
        <dbReference type="Pfam" id="PF18072"/>
    </source>
</evidence>
<evidence type="ECO:0000256" key="2">
    <source>
        <dbReference type="ARBA" id="ARBA00022598"/>
    </source>
</evidence>
<accession>A0A150IKG5</accession>
<evidence type="ECO:0000313" key="14">
    <source>
        <dbReference type="EMBL" id="KYC49853.1"/>
    </source>
</evidence>
<dbReference type="AlphaFoldDB" id="A0A150IXZ7"/>
<evidence type="ECO:0000256" key="7">
    <source>
        <dbReference type="ARBA" id="ARBA00022842"/>
    </source>
</evidence>
<dbReference type="InterPro" id="IPR010918">
    <property type="entry name" value="PurM-like_C_dom"/>
</dbReference>
<comment type="caution">
    <text evidence="14">The sequence shown here is derived from an EMBL/GenBank/DDBJ whole genome shotgun (WGS) entry which is preliminary data.</text>
</comment>
<comment type="similarity">
    <text evidence="8">Belongs to the FGAMS family.</text>
</comment>
<dbReference type="EMBL" id="LNJC01000024">
    <property type="protein sequence ID" value="KYC49853.1"/>
    <property type="molecule type" value="Genomic_DNA"/>
</dbReference>
<feature type="domain" description="PurM-like C-terminal" evidence="10">
    <location>
        <begin position="602"/>
        <end position="738"/>
    </location>
</feature>
<dbReference type="InterPro" id="IPR036676">
    <property type="entry name" value="PurM-like_C_sf"/>
</dbReference>
<feature type="domain" description="PurM-like C-terminal" evidence="10">
    <location>
        <begin position="229"/>
        <end position="381"/>
    </location>
</feature>
<name>A0A150IXZ7_9EURY</name>
<dbReference type="GO" id="GO:0004642">
    <property type="term" value="F:phosphoribosylformylglycinamidine synthase activity"/>
    <property type="evidence" value="ECO:0007669"/>
    <property type="project" value="UniProtKB-UniRule"/>
</dbReference>
<dbReference type="CDD" id="cd02203">
    <property type="entry name" value="PurL_repeat1"/>
    <property type="match status" value="1"/>
</dbReference>
<dbReference type="PANTHER" id="PTHR43555">
    <property type="entry name" value="PHOSPHORIBOSYLFORMYLGLYCINAMIDINE SYNTHASE SUBUNIT PURL"/>
    <property type="match status" value="1"/>
</dbReference>
<dbReference type="Pfam" id="PF02769">
    <property type="entry name" value="AIRS_C"/>
    <property type="match status" value="2"/>
</dbReference>
<dbReference type="InterPro" id="IPR036921">
    <property type="entry name" value="PurM-like_N_sf"/>
</dbReference>
<dbReference type="CDD" id="cd02204">
    <property type="entry name" value="PurL_repeat2"/>
    <property type="match status" value="1"/>
</dbReference>
<evidence type="ECO:0000256" key="6">
    <source>
        <dbReference type="ARBA" id="ARBA00022840"/>
    </source>
</evidence>
<dbReference type="Proteomes" id="UP000092401">
    <property type="component" value="Unassembled WGS sequence"/>
</dbReference>
<keyword evidence="4 8" id="KW-0547">Nucleotide-binding</keyword>
<dbReference type="Proteomes" id="UP000092403">
    <property type="component" value="Unassembled WGS sequence"/>
</dbReference>
<feature type="active site" description="Proton acceptor" evidence="8">
    <location>
        <position position="112"/>
    </location>
</feature>
<dbReference type="Pfam" id="PF00586">
    <property type="entry name" value="AIRS"/>
    <property type="match status" value="2"/>
</dbReference>
<feature type="binding site" evidence="8">
    <location>
        <position position="564"/>
    </location>
    <ligand>
        <name>ATP</name>
        <dbReference type="ChEBI" id="CHEBI:30616"/>
    </ligand>
</feature>
<dbReference type="InterPro" id="IPR041609">
    <property type="entry name" value="PurL_linker"/>
</dbReference>
<evidence type="ECO:0000313" key="16">
    <source>
        <dbReference type="Proteomes" id="UP000092401"/>
    </source>
</evidence>
<evidence type="ECO:0000256" key="3">
    <source>
        <dbReference type="ARBA" id="ARBA00022723"/>
    </source>
</evidence>
<feature type="binding site" evidence="8">
    <location>
        <position position="110"/>
    </location>
    <ligand>
        <name>Mg(2+)</name>
        <dbReference type="ChEBI" id="CHEBI:18420"/>
        <label>1</label>
    </ligand>
</feature>
<keyword evidence="6 8" id="KW-0067">ATP-binding</keyword>
<comment type="subcellular location">
    <subcellularLocation>
        <location evidence="8">Cytoplasm</location>
    </subcellularLocation>
</comment>
<dbReference type="InterPro" id="IPR016188">
    <property type="entry name" value="PurM-like_N"/>
</dbReference>
<feature type="binding site" evidence="8">
    <location>
        <position position="267"/>
    </location>
    <ligand>
        <name>substrate</name>
    </ligand>
</feature>
<feature type="binding site" evidence="8">
    <location>
        <position position="67"/>
    </location>
    <ligand>
        <name>ATP</name>
        <dbReference type="ChEBI" id="CHEBI:30616"/>
    </ligand>
</feature>
<feature type="domain" description="Phosphoribosylformylglycinamidine synthase linker" evidence="11">
    <location>
        <begin position="21"/>
        <end position="68"/>
    </location>
</feature>
<evidence type="ECO:0000256" key="8">
    <source>
        <dbReference type="HAMAP-Rule" id="MF_00420"/>
    </source>
</evidence>
<comment type="catalytic activity">
    <reaction evidence="8">
        <text>N(2)-formyl-N(1)-(5-phospho-beta-D-ribosyl)glycinamide + L-glutamine + ATP + H2O = 2-formamido-N(1)-(5-O-phospho-beta-D-ribosyl)acetamidine + L-glutamate + ADP + phosphate + H(+)</text>
        <dbReference type="Rhea" id="RHEA:17129"/>
        <dbReference type="ChEBI" id="CHEBI:15377"/>
        <dbReference type="ChEBI" id="CHEBI:15378"/>
        <dbReference type="ChEBI" id="CHEBI:29985"/>
        <dbReference type="ChEBI" id="CHEBI:30616"/>
        <dbReference type="ChEBI" id="CHEBI:43474"/>
        <dbReference type="ChEBI" id="CHEBI:58359"/>
        <dbReference type="ChEBI" id="CHEBI:147286"/>
        <dbReference type="ChEBI" id="CHEBI:147287"/>
        <dbReference type="ChEBI" id="CHEBI:456216"/>
        <dbReference type="EC" id="6.3.5.3"/>
    </reaction>
</comment>
<keyword evidence="3 8" id="KW-0479">Metal-binding</keyword>
<dbReference type="InterPro" id="IPR010074">
    <property type="entry name" value="PRibForGlyAmidine_synth_PurL"/>
</dbReference>
<dbReference type="PIRSF" id="PIRSF001587">
    <property type="entry name" value="FGAM_synthase_II"/>
    <property type="match status" value="1"/>
</dbReference>
<dbReference type="Gene3D" id="3.90.650.10">
    <property type="entry name" value="PurM-like C-terminal domain"/>
    <property type="match status" value="2"/>
</dbReference>
<feature type="binding site" evidence="8">
    <location>
        <position position="567"/>
    </location>
    <ligand>
        <name>substrate</name>
    </ligand>
</feature>
<dbReference type="Gene3D" id="3.30.1330.10">
    <property type="entry name" value="PurM-like, N-terminal domain"/>
    <property type="match status" value="2"/>
</dbReference>